<evidence type="ECO:0000313" key="2">
    <source>
        <dbReference type="Proteomes" id="UP001054945"/>
    </source>
</evidence>
<proteinExistence type="predicted"/>
<keyword evidence="2" id="KW-1185">Reference proteome</keyword>
<accession>A0AAV4TPD2</accession>
<dbReference type="EMBL" id="BPLR01011485">
    <property type="protein sequence ID" value="GIY46817.1"/>
    <property type="molecule type" value="Genomic_DNA"/>
</dbReference>
<reference evidence="1 2" key="1">
    <citation type="submission" date="2021-06" db="EMBL/GenBank/DDBJ databases">
        <title>Caerostris extrusa draft genome.</title>
        <authorList>
            <person name="Kono N."/>
            <person name="Arakawa K."/>
        </authorList>
    </citation>
    <scope>NUCLEOTIDE SEQUENCE [LARGE SCALE GENOMIC DNA]</scope>
</reference>
<dbReference type="AlphaFoldDB" id="A0AAV4TPD2"/>
<sequence>MNNRIGGAFIVFSNNIEIYHQIFRLNNLATVYAAELIAIEKKQLISSSNDNLHTSNIISDSISVTGCRNNKYLERNVIYRKYLDSKILTIKDKINNFGAKFICSGSKPIWTPSGNERVDELAKLATNNITSHRNKPGATHHH</sequence>
<dbReference type="InterPro" id="IPR012337">
    <property type="entry name" value="RNaseH-like_sf"/>
</dbReference>
<evidence type="ECO:0008006" key="3">
    <source>
        <dbReference type="Google" id="ProtNLM"/>
    </source>
</evidence>
<dbReference type="SUPFAM" id="SSF53098">
    <property type="entry name" value="Ribonuclease H-like"/>
    <property type="match status" value="1"/>
</dbReference>
<dbReference type="Gene3D" id="3.30.420.10">
    <property type="entry name" value="Ribonuclease H-like superfamily/Ribonuclease H"/>
    <property type="match status" value="1"/>
</dbReference>
<protein>
    <recommendedName>
        <fullName evidence="3">RNase H type-1 domain-containing protein</fullName>
    </recommendedName>
</protein>
<dbReference type="GO" id="GO:0003676">
    <property type="term" value="F:nucleic acid binding"/>
    <property type="evidence" value="ECO:0007669"/>
    <property type="project" value="InterPro"/>
</dbReference>
<comment type="caution">
    <text evidence="1">The sequence shown here is derived from an EMBL/GenBank/DDBJ whole genome shotgun (WGS) entry which is preliminary data.</text>
</comment>
<evidence type="ECO:0000313" key="1">
    <source>
        <dbReference type="EMBL" id="GIY46817.1"/>
    </source>
</evidence>
<gene>
    <name evidence="1" type="ORF">CEXT_722441</name>
</gene>
<name>A0AAV4TPD2_CAEEX</name>
<dbReference type="Proteomes" id="UP001054945">
    <property type="component" value="Unassembled WGS sequence"/>
</dbReference>
<organism evidence="1 2">
    <name type="scientific">Caerostris extrusa</name>
    <name type="common">Bark spider</name>
    <name type="synonym">Caerostris bankana</name>
    <dbReference type="NCBI Taxonomy" id="172846"/>
    <lineage>
        <taxon>Eukaryota</taxon>
        <taxon>Metazoa</taxon>
        <taxon>Ecdysozoa</taxon>
        <taxon>Arthropoda</taxon>
        <taxon>Chelicerata</taxon>
        <taxon>Arachnida</taxon>
        <taxon>Araneae</taxon>
        <taxon>Araneomorphae</taxon>
        <taxon>Entelegynae</taxon>
        <taxon>Araneoidea</taxon>
        <taxon>Araneidae</taxon>
        <taxon>Caerostris</taxon>
    </lineage>
</organism>
<dbReference type="InterPro" id="IPR036397">
    <property type="entry name" value="RNaseH_sf"/>
</dbReference>